<keyword evidence="3" id="KW-1185">Reference proteome</keyword>
<comment type="caution">
    <text evidence="2">The sequence shown here is derived from an EMBL/GenBank/DDBJ whole genome shotgun (WGS) entry which is preliminary data.</text>
</comment>
<dbReference type="Gene3D" id="2.160.20.10">
    <property type="entry name" value="Single-stranded right-handed beta-helix, Pectin lyase-like"/>
    <property type="match status" value="1"/>
</dbReference>
<dbReference type="SMART" id="SM00710">
    <property type="entry name" value="PbH1"/>
    <property type="match status" value="5"/>
</dbReference>
<dbReference type="EMBL" id="MJEH01000064">
    <property type="protein sequence ID" value="OEH91133.1"/>
    <property type="molecule type" value="Genomic_DNA"/>
</dbReference>
<dbReference type="InterPro" id="IPR012334">
    <property type="entry name" value="Pectin_lyas_fold"/>
</dbReference>
<dbReference type="InterPro" id="IPR011050">
    <property type="entry name" value="Pectin_lyase_fold/virulence"/>
</dbReference>
<dbReference type="Proteomes" id="UP000095209">
    <property type="component" value="Unassembled WGS sequence"/>
</dbReference>
<dbReference type="InterPro" id="IPR006626">
    <property type="entry name" value="PbH1"/>
</dbReference>
<dbReference type="STRING" id="1305675.BFG57_07110"/>
<evidence type="ECO:0000259" key="1">
    <source>
        <dbReference type="Pfam" id="PF13229"/>
    </source>
</evidence>
<evidence type="ECO:0000313" key="2">
    <source>
        <dbReference type="EMBL" id="OEH91133.1"/>
    </source>
</evidence>
<reference evidence="2 3" key="1">
    <citation type="submission" date="2016-08" db="EMBL/GenBank/DDBJ databases">
        <title>Genome of Bacillus solimangrovi GH2-4.</title>
        <authorList>
            <person name="Lim S."/>
            <person name="Kim B.-C."/>
        </authorList>
    </citation>
    <scope>NUCLEOTIDE SEQUENCE [LARGE SCALE GENOMIC DNA]</scope>
    <source>
        <strain evidence="2 3">GH2-4</strain>
    </source>
</reference>
<accession>A0A1E5LAP3</accession>
<evidence type="ECO:0000313" key="3">
    <source>
        <dbReference type="Proteomes" id="UP000095209"/>
    </source>
</evidence>
<dbReference type="SUPFAM" id="SSF51126">
    <property type="entry name" value="Pectin lyase-like"/>
    <property type="match status" value="1"/>
</dbReference>
<dbReference type="AlphaFoldDB" id="A0A1E5LAP3"/>
<proteinExistence type="predicted"/>
<name>A0A1E5LAP3_9BACI</name>
<dbReference type="RefSeq" id="WP_069718900.1">
    <property type="nucleotide sequence ID" value="NZ_MJEH01000064.1"/>
</dbReference>
<dbReference type="Pfam" id="PF13229">
    <property type="entry name" value="Beta_helix"/>
    <property type="match status" value="1"/>
</dbReference>
<protein>
    <recommendedName>
        <fullName evidence="1">Right handed beta helix domain-containing protein</fullName>
    </recommendedName>
</protein>
<dbReference type="InterPro" id="IPR039448">
    <property type="entry name" value="Beta_helix"/>
</dbReference>
<organism evidence="2 3">
    <name type="scientific">Bacillus solimangrovi</name>
    <dbReference type="NCBI Taxonomy" id="1305675"/>
    <lineage>
        <taxon>Bacteria</taxon>
        <taxon>Bacillati</taxon>
        <taxon>Bacillota</taxon>
        <taxon>Bacilli</taxon>
        <taxon>Bacillales</taxon>
        <taxon>Bacillaceae</taxon>
        <taxon>Bacillus</taxon>
    </lineage>
</organism>
<gene>
    <name evidence="2" type="ORF">BFG57_07110</name>
</gene>
<sequence length="306" mass="32834">MTIHIVPTDFQTVQAAIDAANAGDSIQILAGTFDGFNVTKERLKIFGCGIGKTIIAGLPAMGSNDGIVVSAEQTILQDFTVQGFDGDGVVLRSNNNVITKIESKFNPQSGFQMSYNNNLISNCLSSFNREGFDFEDTHNCIIHCESNQNIGDGIEVDENFNKMLLNTVTESKSAGIDLCGVSFNIVFGNKSIKNNEQGVFIQNDNIGDNSNNNNVIGNLVCNNIGSGIEVESNNIQNVIDSNIVRNNGTDDTTAGILIQDGAMENVIRFNKAKNNMIVDILAEGGVGTNIYDGNKCENSDPNALCT</sequence>
<feature type="domain" description="Right handed beta helix" evidence="1">
    <location>
        <begin position="66"/>
        <end position="203"/>
    </location>
</feature>